<dbReference type="EMBL" id="JBGMEL010000007">
    <property type="protein sequence ID" value="MFA0790665.1"/>
    <property type="molecule type" value="Genomic_DNA"/>
</dbReference>
<accession>A0ABV4NMT8</accession>
<protein>
    <submittedName>
        <fullName evidence="2">Uncharacterized protein</fullName>
    </submittedName>
</protein>
<evidence type="ECO:0000256" key="1">
    <source>
        <dbReference type="SAM" id="SignalP"/>
    </source>
</evidence>
<feature type="signal peptide" evidence="1">
    <location>
        <begin position="1"/>
        <end position="18"/>
    </location>
</feature>
<proteinExistence type="predicted"/>
<name>A0ABV4NMT8_9GAMM</name>
<evidence type="ECO:0000313" key="3">
    <source>
        <dbReference type="Proteomes" id="UP001569414"/>
    </source>
</evidence>
<keyword evidence="3" id="KW-1185">Reference proteome</keyword>
<feature type="chain" id="PRO_5045375753" evidence="1">
    <location>
        <begin position="19"/>
        <end position="63"/>
    </location>
</feature>
<organism evidence="2 3">
    <name type="scientific">Microbulbifer echini</name>
    <dbReference type="NCBI Taxonomy" id="1529067"/>
    <lineage>
        <taxon>Bacteria</taxon>
        <taxon>Pseudomonadati</taxon>
        <taxon>Pseudomonadota</taxon>
        <taxon>Gammaproteobacteria</taxon>
        <taxon>Cellvibrionales</taxon>
        <taxon>Microbulbiferaceae</taxon>
        <taxon>Microbulbifer</taxon>
    </lineage>
</organism>
<dbReference type="Proteomes" id="UP001569414">
    <property type="component" value="Unassembled WGS sequence"/>
</dbReference>
<keyword evidence="1" id="KW-0732">Signal</keyword>
<dbReference type="PROSITE" id="PS51257">
    <property type="entry name" value="PROKAR_LIPOPROTEIN"/>
    <property type="match status" value="1"/>
</dbReference>
<comment type="caution">
    <text evidence="2">The sequence shown here is derived from an EMBL/GenBank/DDBJ whole genome shotgun (WGS) entry which is preliminary data.</text>
</comment>
<evidence type="ECO:0000313" key="2">
    <source>
        <dbReference type="EMBL" id="MFA0790665.1"/>
    </source>
</evidence>
<reference evidence="2 3" key="1">
    <citation type="submission" date="2024-08" db="EMBL/GenBank/DDBJ databases">
        <authorList>
            <person name="Ishaq N."/>
        </authorList>
    </citation>
    <scope>NUCLEOTIDE SEQUENCE [LARGE SCALE GENOMIC DNA]</scope>
    <source>
        <strain evidence="2 3">JCM 30400</strain>
    </source>
</reference>
<sequence length="63" mass="6694">MTKLTLIFSIMLSVFALAACDINEGPAEELGESVDQTADKIGNSVEDACEEVKEGVQAKDTNC</sequence>
<dbReference type="RefSeq" id="WP_299582625.1">
    <property type="nucleotide sequence ID" value="NZ_JBGMEL010000007.1"/>
</dbReference>
<gene>
    <name evidence="2" type="ORF">ACCI51_08900</name>
</gene>